<dbReference type="Gene3D" id="3.50.50.60">
    <property type="entry name" value="FAD/NAD(P)-binding domain"/>
    <property type="match status" value="3"/>
</dbReference>
<sequence>MSGDSDKPRIAIVGAGPAGTRAAEVLVAAGLRPVVIDEAAANGGRIYQRQPPGFSRSPEMLYGFEAKKARAVHGAFDRLAGAIDYRPGALVWNIGQGALDLMRDGDYDRLAYDRLILATGAMDRVIPLPGWTLPGVTTLGGAQVALKAQGVGIGQRVAFVGTGPLLFLVAYQYAKAGATVALVLDTATFADKASATLGLMNAPKTFAKGIYYYGWLKSHGVRLVEGAMPRTINGEGGVTALTWRDASGADRATACDAVALGWGLKPETQLADLAGVPFAYSERQRGWLPEVDAAGRTPLGTVYMAGDGVRIGGADVAELAGARAAWSLVEDIGIAVDKTEIARIDRALAREDRFRRAVERAGPFPVALAAGIADETVLCRCERITAGELRAAAREEVRLAAPEVNRAKAFTRVGMGRCQGRVCGPAAAEILAAALGSPLPEVGRLRGQAPVKPIPIRADAALVPEAKAS</sequence>
<name>A0A2V3U8P9_9HYPH</name>
<evidence type="ECO:0000256" key="1">
    <source>
        <dbReference type="ARBA" id="ARBA00023002"/>
    </source>
</evidence>
<reference evidence="4 5" key="1">
    <citation type="submission" date="2018-05" db="EMBL/GenBank/DDBJ databases">
        <title>Genomic Encyclopedia of Type Strains, Phase IV (KMG-IV): sequencing the most valuable type-strain genomes for metagenomic binning, comparative biology and taxonomic classification.</title>
        <authorList>
            <person name="Goeker M."/>
        </authorList>
    </citation>
    <scope>NUCLEOTIDE SEQUENCE [LARGE SCALE GENOMIC DNA]</scope>
    <source>
        <strain evidence="4 5">DSM 6462</strain>
    </source>
</reference>
<keyword evidence="5" id="KW-1185">Reference proteome</keyword>
<dbReference type="PANTHER" id="PTHR42949">
    <property type="entry name" value="ANAEROBIC GLYCEROL-3-PHOSPHATE DEHYDROGENASE SUBUNIT B"/>
    <property type="match status" value="1"/>
</dbReference>
<comment type="caution">
    <text evidence="4">The sequence shown here is derived from an EMBL/GenBank/DDBJ whole genome shotgun (WGS) entry which is preliminary data.</text>
</comment>
<proteinExistence type="predicted"/>
<dbReference type="CDD" id="cd19946">
    <property type="entry name" value="GlpA-like_Fer2_BFD-like"/>
    <property type="match status" value="1"/>
</dbReference>
<dbReference type="InterPro" id="IPR007419">
    <property type="entry name" value="BFD-like_2Fe2S-bd_dom"/>
</dbReference>
<dbReference type="InterPro" id="IPR036188">
    <property type="entry name" value="FAD/NAD-bd_sf"/>
</dbReference>
<dbReference type="Pfam" id="PF04324">
    <property type="entry name" value="Fer2_BFD"/>
    <property type="match status" value="1"/>
</dbReference>
<evidence type="ECO:0000313" key="4">
    <source>
        <dbReference type="EMBL" id="PXW54223.1"/>
    </source>
</evidence>
<dbReference type="SUPFAM" id="SSF51905">
    <property type="entry name" value="FAD/NAD(P)-binding domain"/>
    <property type="match status" value="1"/>
</dbReference>
<dbReference type="PANTHER" id="PTHR42949:SF3">
    <property type="entry name" value="ANAEROBIC GLYCEROL-3-PHOSPHATE DEHYDROGENASE SUBUNIT B"/>
    <property type="match status" value="1"/>
</dbReference>
<keyword evidence="1" id="KW-0560">Oxidoreductase</keyword>
<feature type="domain" description="FAD/NAD(P)-binding" evidence="3">
    <location>
        <begin position="9"/>
        <end position="318"/>
    </location>
</feature>
<dbReference type="PIRSF" id="PIRSF037495">
    <property type="entry name" value="Opine_OX_OoxA/HcnB"/>
    <property type="match status" value="1"/>
</dbReference>
<dbReference type="InterPro" id="IPR023753">
    <property type="entry name" value="FAD/NAD-binding_dom"/>
</dbReference>
<dbReference type="EMBL" id="QJJK01000012">
    <property type="protein sequence ID" value="PXW54223.1"/>
    <property type="molecule type" value="Genomic_DNA"/>
</dbReference>
<dbReference type="InterPro" id="IPR017224">
    <property type="entry name" value="Opine_Oxase_asu/HCN_bsu"/>
</dbReference>
<dbReference type="Gene3D" id="1.10.10.1100">
    <property type="entry name" value="BFD-like [2Fe-2S]-binding domain"/>
    <property type="match status" value="1"/>
</dbReference>
<organism evidence="4 5">
    <name type="scientific">Chelatococcus asaccharovorans</name>
    <dbReference type="NCBI Taxonomy" id="28210"/>
    <lineage>
        <taxon>Bacteria</taxon>
        <taxon>Pseudomonadati</taxon>
        <taxon>Pseudomonadota</taxon>
        <taxon>Alphaproteobacteria</taxon>
        <taxon>Hyphomicrobiales</taxon>
        <taxon>Chelatococcaceae</taxon>
        <taxon>Chelatococcus</taxon>
    </lineage>
</organism>
<dbReference type="RefSeq" id="WP_110377447.1">
    <property type="nucleotide sequence ID" value="NZ_JAHBRY010000002.1"/>
</dbReference>
<dbReference type="GO" id="GO:0016491">
    <property type="term" value="F:oxidoreductase activity"/>
    <property type="evidence" value="ECO:0007669"/>
    <property type="project" value="UniProtKB-KW"/>
</dbReference>
<accession>A0A2V3U8P9</accession>
<dbReference type="Proteomes" id="UP000248021">
    <property type="component" value="Unassembled WGS sequence"/>
</dbReference>
<evidence type="ECO:0000259" key="2">
    <source>
        <dbReference type="Pfam" id="PF04324"/>
    </source>
</evidence>
<protein>
    <submittedName>
        <fullName evidence="4">NADPH-dependent 2,4-dienoyl-CoA reductase/sulfur reductase-like enzyme</fullName>
    </submittedName>
</protein>
<feature type="domain" description="BFD-like [2Fe-2S]-binding" evidence="2">
    <location>
        <begin position="378"/>
        <end position="432"/>
    </location>
</feature>
<evidence type="ECO:0000313" key="5">
    <source>
        <dbReference type="Proteomes" id="UP000248021"/>
    </source>
</evidence>
<dbReference type="InterPro" id="IPR051691">
    <property type="entry name" value="Metab_Enz_Cyan_OpOx_G3PDH"/>
</dbReference>
<dbReference type="InterPro" id="IPR041854">
    <property type="entry name" value="BFD-like_2Fe2S-bd_dom_sf"/>
</dbReference>
<dbReference type="AlphaFoldDB" id="A0A2V3U8P9"/>
<gene>
    <name evidence="4" type="ORF">C7450_112252</name>
</gene>
<dbReference type="PRINTS" id="PR00411">
    <property type="entry name" value="PNDRDTASEI"/>
</dbReference>
<dbReference type="Pfam" id="PF07992">
    <property type="entry name" value="Pyr_redox_2"/>
    <property type="match status" value="1"/>
</dbReference>
<dbReference type="OrthoDB" id="9801699at2"/>
<dbReference type="PRINTS" id="PR00368">
    <property type="entry name" value="FADPNR"/>
</dbReference>
<evidence type="ECO:0000259" key="3">
    <source>
        <dbReference type="Pfam" id="PF07992"/>
    </source>
</evidence>